<keyword evidence="1" id="KW-0472">Membrane</keyword>
<gene>
    <name evidence="2" type="ORF">PROFUN_03448</name>
</gene>
<keyword evidence="1" id="KW-0812">Transmembrane</keyword>
<name>A0A2P6MN45_9EUKA</name>
<feature type="transmembrane region" description="Helical" evidence="1">
    <location>
        <begin position="141"/>
        <end position="163"/>
    </location>
</feature>
<reference evidence="2 3" key="1">
    <citation type="journal article" date="2018" name="Genome Biol. Evol.">
        <title>Multiple Roots of Fruiting Body Formation in Amoebozoa.</title>
        <authorList>
            <person name="Hillmann F."/>
            <person name="Forbes G."/>
            <person name="Novohradska S."/>
            <person name="Ferling I."/>
            <person name="Riege K."/>
            <person name="Groth M."/>
            <person name="Westermann M."/>
            <person name="Marz M."/>
            <person name="Spaller T."/>
            <person name="Winckler T."/>
            <person name="Schaap P."/>
            <person name="Glockner G."/>
        </authorList>
    </citation>
    <scope>NUCLEOTIDE SEQUENCE [LARGE SCALE GENOMIC DNA]</scope>
    <source>
        <strain evidence="2 3">Jena</strain>
    </source>
</reference>
<proteinExistence type="predicted"/>
<evidence type="ECO:0000313" key="2">
    <source>
        <dbReference type="EMBL" id="PRP73134.1"/>
    </source>
</evidence>
<keyword evidence="1" id="KW-1133">Transmembrane helix</keyword>
<feature type="transmembrane region" description="Helical" evidence="1">
    <location>
        <begin position="76"/>
        <end position="97"/>
    </location>
</feature>
<protein>
    <submittedName>
        <fullName evidence="2">Uncharacterized protein</fullName>
    </submittedName>
</protein>
<sequence length="318" mass="35726">MVRSLSSNSNMGQEATPLLSNFYTVDQGTQNVIVYRVTRFLTMLKIIYAVLLVKLAAIAVYVGVNYTMVLGHSADIVPMIAVAGVLLFVCLLALIFFQMASGHQKVAAELFEHRHIGSWVYDPVTWPILAKRKFHQLLSSVFIVILCTGITYATVTLVFWYANNLREDIIVRVSSFGIFAAVLFTITLIFGLVRRHARFDPATHSCTLARGAIYFEGNLYCLKPFTPKFYSHPILACALTQEFMEGRALNILKLKLAHFGVLSRVEIPVPDEKVHEVGQWLQVFQNPTMVYHHVPAPMQQDTVTITHIDQATSTYCPV</sequence>
<dbReference type="EMBL" id="MDYQ01000661">
    <property type="protein sequence ID" value="PRP73134.1"/>
    <property type="molecule type" value="Genomic_DNA"/>
</dbReference>
<dbReference type="InParanoid" id="A0A2P6MN45"/>
<dbReference type="Proteomes" id="UP000241769">
    <property type="component" value="Unassembled WGS sequence"/>
</dbReference>
<feature type="transmembrane region" description="Helical" evidence="1">
    <location>
        <begin position="46"/>
        <end position="64"/>
    </location>
</feature>
<keyword evidence="3" id="KW-1185">Reference proteome</keyword>
<organism evidence="2 3">
    <name type="scientific">Planoprotostelium fungivorum</name>
    <dbReference type="NCBI Taxonomy" id="1890364"/>
    <lineage>
        <taxon>Eukaryota</taxon>
        <taxon>Amoebozoa</taxon>
        <taxon>Evosea</taxon>
        <taxon>Variosea</taxon>
        <taxon>Cavosteliida</taxon>
        <taxon>Cavosteliaceae</taxon>
        <taxon>Planoprotostelium</taxon>
    </lineage>
</organism>
<evidence type="ECO:0000256" key="1">
    <source>
        <dbReference type="SAM" id="Phobius"/>
    </source>
</evidence>
<evidence type="ECO:0000313" key="3">
    <source>
        <dbReference type="Proteomes" id="UP000241769"/>
    </source>
</evidence>
<comment type="caution">
    <text evidence="2">The sequence shown here is derived from an EMBL/GenBank/DDBJ whole genome shotgun (WGS) entry which is preliminary data.</text>
</comment>
<accession>A0A2P6MN45</accession>
<dbReference type="AlphaFoldDB" id="A0A2P6MN45"/>
<feature type="transmembrane region" description="Helical" evidence="1">
    <location>
        <begin position="169"/>
        <end position="193"/>
    </location>
</feature>